<evidence type="ECO:0000259" key="3">
    <source>
        <dbReference type="Pfam" id="PF00881"/>
    </source>
</evidence>
<dbReference type="SUPFAM" id="SSF55469">
    <property type="entry name" value="FMN-dependent nitroreductase-like"/>
    <property type="match status" value="1"/>
</dbReference>
<evidence type="ECO:0000256" key="1">
    <source>
        <dbReference type="ARBA" id="ARBA00007118"/>
    </source>
</evidence>
<feature type="domain" description="Nitroreductase" evidence="3">
    <location>
        <begin position="7"/>
        <end position="62"/>
    </location>
</feature>
<gene>
    <name evidence="4" type="ORF">SAMN02745158_00952</name>
</gene>
<dbReference type="EMBL" id="FQVI01000003">
    <property type="protein sequence ID" value="SHE59420.1"/>
    <property type="molecule type" value="Genomic_DNA"/>
</dbReference>
<dbReference type="InterPro" id="IPR029479">
    <property type="entry name" value="Nitroreductase"/>
</dbReference>
<keyword evidence="5" id="KW-1185">Reference proteome</keyword>
<dbReference type="PANTHER" id="PTHR43673">
    <property type="entry name" value="NAD(P)H NITROREDUCTASE YDGI-RELATED"/>
    <property type="match status" value="1"/>
</dbReference>
<dbReference type="GO" id="GO:0016491">
    <property type="term" value="F:oxidoreductase activity"/>
    <property type="evidence" value="ECO:0007669"/>
    <property type="project" value="UniProtKB-KW"/>
</dbReference>
<accession>A0A1M4US37</accession>
<organism evidence="4 5">
    <name type="scientific">Lactonifactor longoviformis DSM 17459</name>
    <dbReference type="NCBI Taxonomy" id="1122155"/>
    <lineage>
        <taxon>Bacteria</taxon>
        <taxon>Bacillati</taxon>
        <taxon>Bacillota</taxon>
        <taxon>Clostridia</taxon>
        <taxon>Eubacteriales</taxon>
        <taxon>Clostridiaceae</taxon>
        <taxon>Lactonifactor</taxon>
    </lineage>
</organism>
<sequence>MEFMETIFKRRSVRKFTDKKVERSLIDEMLRAAMAGPTALGKNPWQFLVADTPESIEKLQKALPYGKYNCTAAVVVMGDIELSKHYWAVDGLIAATNLTNAAADKGIDSVWIGLYPFEDEWKEVQKIMSIPENVKPVCVIELGYGEEETEARTSYMEERIHWNEY</sequence>
<comment type="similarity">
    <text evidence="1">Belongs to the nitroreductase family.</text>
</comment>
<evidence type="ECO:0000313" key="4">
    <source>
        <dbReference type="EMBL" id="SHE59420.1"/>
    </source>
</evidence>
<dbReference type="Gene3D" id="3.40.109.10">
    <property type="entry name" value="NADH Oxidase"/>
    <property type="match status" value="1"/>
</dbReference>
<name>A0A1M4US37_9CLOT</name>
<evidence type="ECO:0000313" key="5">
    <source>
        <dbReference type="Proteomes" id="UP000184245"/>
    </source>
</evidence>
<dbReference type="Pfam" id="PF00881">
    <property type="entry name" value="Nitroreductase"/>
    <property type="match status" value="2"/>
</dbReference>
<dbReference type="Proteomes" id="UP000184245">
    <property type="component" value="Unassembled WGS sequence"/>
</dbReference>
<proteinExistence type="inferred from homology"/>
<dbReference type="PANTHER" id="PTHR43673:SF10">
    <property type="entry name" value="NADH DEHYDROGENASE_NAD(P)H NITROREDUCTASE XCC3605-RELATED"/>
    <property type="match status" value="1"/>
</dbReference>
<dbReference type="STRING" id="1122155.SAMN02745158_00952"/>
<dbReference type="RefSeq" id="WP_072849458.1">
    <property type="nucleotide sequence ID" value="NZ_FQVI01000003.1"/>
</dbReference>
<dbReference type="InterPro" id="IPR000415">
    <property type="entry name" value="Nitroreductase-like"/>
</dbReference>
<reference evidence="4 5" key="1">
    <citation type="submission" date="2016-11" db="EMBL/GenBank/DDBJ databases">
        <authorList>
            <person name="Jaros S."/>
            <person name="Januszkiewicz K."/>
            <person name="Wedrychowicz H."/>
        </authorList>
    </citation>
    <scope>NUCLEOTIDE SEQUENCE [LARGE SCALE GENOMIC DNA]</scope>
    <source>
        <strain evidence="4 5">DSM 17459</strain>
    </source>
</reference>
<dbReference type="OrthoDB" id="9812105at2"/>
<dbReference type="AlphaFoldDB" id="A0A1M4US37"/>
<feature type="domain" description="Nitroreductase" evidence="3">
    <location>
        <begin position="88"/>
        <end position="144"/>
    </location>
</feature>
<evidence type="ECO:0000256" key="2">
    <source>
        <dbReference type="ARBA" id="ARBA00023002"/>
    </source>
</evidence>
<keyword evidence="2" id="KW-0560">Oxidoreductase</keyword>
<protein>
    <submittedName>
        <fullName evidence="4">Nitroreductase</fullName>
    </submittedName>
</protein>